<dbReference type="RefSeq" id="WP_120039161.1">
    <property type="nucleotide sequence ID" value="NZ_QZFU01000015.1"/>
</dbReference>
<dbReference type="OrthoDB" id="4541669at2"/>
<name>A0A3A4KPE5_9NOCA</name>
<accession>A0A3A4KPE5</accession>
<evidence type="ECO:0008006" key="3">
    <source>
        <dbReference type="Google" id="ProtNLM"/>
    </source>
</evidence>
<reference evidence="1 2" key="1">
    <citation type="submission" date="2018-09" db="EMBL/GenBank/DDBJ databases">
        <title>YIM PH21274 draft genome.</title>
        <authorList>
            <person name="Miao C."/>
        </authorList>
    </citation>
    <scope>NUCLEOTIDE SEQUENCE [LARGE SCALE GENOMIC DNA]</scope>
    <source>
        <strain evidence="1 2">YIM PH 21724</strain>
    </source>
</reference>
<dbReference type="EMBL" id="QZFU01000015">
    <property type="protein sequence ID" value="RJO77636.1"/>
    <property type="molecule type" value="Genomic_DNA"/>
</dbReference>
<comment type="caution">
    <text evidence="1">The sequence shown here is derived from an EMBL/GenBank/DDBJ whole genome shotgun (WGS) entry which is preliminary data.</text>
</comment>
<evidence type="ECO:0000313" key="2">
    <source>
        <dbReference type="Proteomes" id="UP000266677"/>
    </source>
</evidence>
<gene>
    <name evidence="1" type="ORF">D5S18_07840</name>
</gene>
<proteinExistence type="predicted"/>
<keyword evidence="2" id="KW-1185">Reference proteome</keyword>
<protein>
    <recommendedName>
        <fullName evidence="3">Nucleotidyltransferase domain-containing protein</fullName>
    </recommendedName>
</protein>
<dbReference type="Proteomes" id="UP000266677">
    <property type="component" value="Unassembled WGS sequence"/>
</dbReference>
<sequence>MNIDGQAEFERTGNTYLRVRDCLHVMSKQPYVERYWYEQVSGKDLANSRTVFDILIEQGYLEEKEPVTVDVWNRETRSHDKVIQPSYHLTSKAYALVNASAAKPVHRATADKALAGFLERVEQAATDPMNLWVVDRVVLFGSMLDPTRERVSDVDLAVKLVRNGAVYESAGGHELAGPVLLAELRGNRHSSGYRGDIGVMKFLKNRSRVLSLAALSDDGAIAGLPPETTPHRVVYERPREK</sequence>
<evidence type="ECO:0000313" key="1">
    <source>
        <dbReference type="EMBL" id="RJO77636.1"/>
    </source>
</evidence>
<dbReference type="AlphaFoldDB" id="A0A3A4KPE5"/>
<organism evidence="1 2">
    <name type="scientific">Nocardia panacis</name>
    <dbReference type="NCBI Taxonomy" id="2340916"/>
    <lineage>
        <taxon>Bacteria</taxon>
        <taxon>Bacillati</taxon>
        <taxon>Actinomycetota</taxon>
        <taxon>Actinomycetes</taxon>
        <taxon>Mycobacteriales</taxon>
        <taxon>Nocardiaceae</taxon>
        <taxon>Nocardia</taxon>
    </lineage>
</organism>